<dbReference type="RefSeq" id="WP_167209794.1">
    <property type="nucleotide sequence ID" value="NZ_CP050063.1"/>
</dbReference>
<dbReference type="EMBL" id="CP050063">
    <property type="protein sequence ID" value="QIP14093.1"/>
    <property type="molecule type" value="Genomic_DNA"/>
</dbReference>
<proteinExistence type="predicted"/>
<dbReference type="AlphaFoldDB" id="A0A6G9APF7"/>
<sequence length="127" mass="13961">MKTVGITLWGVFGLLWVSPAFSQNRAELYNDLTYSTRNYKQANKAIEAQRVEATIGANVPAASSTDRILADYKPQIHANYASGSITVDYKSEGNTGDWNYKTQHSVHSQATAHRVGNAIRRSTAKVA</sequence>
<organism evidence="1 2">
    <name type="scientific">Spirosoma aureum</name>
    <dbReference type="NCBI Taxonomy" id="2692134"/>
    <lineage>
        <taxon>Bacteria</taxon>
        <taxon>Pseudomonadati</taxon>
        <taxon>Bacteroidota</taxon>
        <taxon>Cytophagia</taxon>
        <taxon>Cytophagales</taxon>
        <taxon>Cytophagaceae</taxon>
        <taxon>Spirosoma</taxon>
    </lineage>
</organism>
<dbReference type="Proteomes" id="UP000501802">
    <property type="component" value="Chromosome"/>
</dbReference>
<dbReference type="KEGG" id="spib:G8759_16445"/>
<evidence type="ECO:0000313" key="1">
    <source>
        <dbReference type="EMBL" id="QIP14093.1"/>
    </source>
</evidence>
<name>A0A6G9APF7_9BACT</name>
<reference evidence="1 2" key="1">
    <citation type="submission" date="2020-03" db="EMBL/GenBank/DDBJ databases">
        <authorList>
            <person name="Kim M.K."/>
        </authorList>
    </citation>
    <scope>NUCLEOTIDE SEQUENCE [LARGE SCALE GENOMIC DNA]</scope>
    <source>
        <strain evidence="1 2">BT328</strain>
    </source>
</reference>
<evidence type="ECO:0000313" key="2">
    <source>
        <dbReference type="Proteomes" id="UP000501802"/>
    </source>
</evidence>
<accession>A0A6G9APF7</accession>
<gene>
    <name evidence="1" type="ORF">G8759_16445</name>
</gene>
<protein>
    <submittedName>
        <fullName evidence="1">Uncharacterized protein</fullName>
    </submittedName>
</protein>
<keyword evidence="2" id="KW-1185">Reference proteome</keyword>